<evidence type="ECO:0000313" key="1">
    <source>
        <dbReference type="EMBL" id="MFC6201911.1"/>
    </source>
</evidence>
<evidence type="ECO:0008006" key="3">
    <source>
        <dbReference type="Google" id="ProtNLM"/>
    </source>
</evidence>
<organism evidence="1 2">
    <name type="scientific">Lactiplantibacillus nangangensis</name>
    <dbReference type="NCBI Taxonomy" id="2559917"/>
    <lineage>
        <taxon>Bacteria</taxon>
        <taxon>Bacillati</taxon>
        <taxon>Bacillota</taxon>
        <taxon>Bacilli</taxon>
        <taxon>Lactobacillales</taxon>
        <taxon>Lactobacillaceae</taxon>
        <taxon>Lactiplantibacillus</taxon>
    </lineage>
</organism>
<name>A0ABW1SK62_9LACO</name>
<gene>
    <name evidence="1" type="ORF">ACFP1L_08525</name>
</gene>
<reference evidence="2" key="1">
    <citation type="journal article" date="2019" name="Int. J. Syst. Evol. Microbiol.">
        <title>The Global Catalogue of Microorganisms (GCM) 10K type strain sequencing project: providing services to taxonomists for standard genome sequencing and annotation.</title>
        <authorList>
            <consortium name="The Broad Institute Genomics Platform"/>
            <consortium name="The Broad Institute Genome Sequencing Center for Infectious Disease"/>
            <person name="Wu L."/>
            <person name="Ma J."/>
        </authorList>
    </citation>
    <scope>NUCLEOTIDE SEQUENCE [LARGE SCALE GENOMIC DNA]</scope>
    <source>
        <strain evidence="2">CCM 8930</strain>
    </source>
</reference>
<evidence type="ECO:0000313" key="2">
    <source>
        <dbReference type="Proteomes" id="UP001596171"/>
    </source>
</evidence>
<keyword evidence="2" id="KW-1185">Reference proteome</keyword>
<dbReference type="RefSeq" id="WP_137615682.1">
    <property type="nucleotide sequence ID" value="NZ_BJDI01000003.1"/>
</dbReference>
<accession>A0ABW1SK62</accession>
<dbReference type="Proteomes" id="UP001596171">
    <property type="component" value="Unassembled WGS sequence"/>
</dbReference>
<protein>
    <recommendedName>
        <fullName evidence="3">Transcriptional regulator</fullName>
    </recommendedName>
</protein>
<proteinExistence type="predicted"/>
<dbReference type="EMBL" id="JBHSSE010000018">
    <property type="protein sequence ID" value="MFC6201911.1"/>
    <property type="molecule type" value="Genomic_DNA"/>
</dbReference>
<comment type="caution">
    <text evidence="1">The sequence shown here is derived from an EMBL/GenBank/DDBJ whole genome shotgun (WGS) entry which is preliminary data.</text>
</comment>
<sequence length="92" mass="10088">MQDLNEMITGNSYMKAIINGQNYKNSRQLALLLMRADINEESLAKKSGLTLDSVQAALAGDPAVSAACYSRLGHVLEVIIQVDQVTDYRESN</sequence>